<proteinExistence type="predicted"/>
<sequence length="50" mass="5739">MLLIIIYLNGLEGVNKKVSFTVFLLGIDRANRLSRYKVVSNSSQVCVFRY</sequence>
<reference evidence="3" key="1">
    <citation type="submission" date="2008-04" db="EMBL/GenBank/DDBJ databases">
        <title>Draft genome sequence of Providencia stuartii (ATCC 25827).</title>
        <authorList>
            <person name="Sudarsanam P."/>
            <person name="Ley R."/>
            <person name="Guruge J."/>
            <person name="Turnbaugh P.J."/>
            <person name="Mahowald M."/>
            <person name="Liep D."/>
            <person name="Gordon J."/>
        </authorList>
    </citation>
    <scope>NUCLEOTIDE SEQUENCE [LARGE SCALE GENOMIC DNA]</scope>
    <source>
        <strain evidence="3">ATCC 25827</strain>
    </source>
</reference>
<reference evidence="3" key="2">
    <citation type="submission" date="2008-04" db="EMBL/GenBank/DDBJ databases">
        <title>Draft genome sequence of Providencia stuartii(ATCC 25827).</title>
        <authorList>
            <person name="Sudarsanam P."/>
            <person name="Ley R."/>
            <person name="Guruge J."/>
            <person name="Turnbaugh P.J."/>
            <person name="Mahowald M."/>
            <person name="Liep D."/>
            <person name="Gordon J."/>
        </authorList>
    </citation>
    <scope>NUCLEOTIDE SEQUENCE [LARGE SCALE GENOMIC DNA]</scope>
    <source>
        <strain evidence="3">ATCC 25827</strain>
    </source>
</reference>
<dbReference type="EMBL" id="ABJD02000025">
    <property type="protein sequence ID" value="EDU61854.1"/>
    <property type="molecule type" value="Genomic_DNA"/>
</dbReference>
<name>A0AA86YD57_PROST</name>
<reference evidence="1" key="4">
    <citation type="submission" date="2016-11" db="EMBL/GenBank/DDBJ databases">
        <title>Draft genome sequence of Providencia stuartii (ATCC 25827).</title>
        <authorList>
            <person name="Sudarsanam P."/>
            <person name="Ley R."/>
            <person name="Guruge J."/>
            <person name="Turnbaugh P.J."/>
            <person name="Mahowald M."/>
            <person name="Liep D."/>
            <person name="Gordon J."/>
        </authorList>
    </citation>
    <scope>NUCLEOTIDE SEQUENCE</scope>
    <source>
        <strain evidence="1 3">ATCC 25827</strain>
    </source>
</reference>
<dbReference type="AlphaFoldDB" id="A0AA86YD57"/>
<protein>
    <submittedName>
        <fullName evidence="1">Uncharacterized protein</fullName>
    </submittedName>
</protein>
<evidence type="ECO:0000313" key="3">
    <source>
        <dbReference type="Proteomes" id="UP000004506"/>
    </source>
</evidence>
<dbReference type="Proteomes" id="UP000004506">
    <property type="component" value="Unassembled WGS sequence"/>
</dbReference>
<organism evidence="1 3">
    <name type="scientific">Providencia stuartii ATCC 25827</name>
    <dbReference type="NCBI Taxonomy" id="471874"/>
    <lineage>
        <taxon>Bacteria</taxon>
        <taxon>Pseudomonadati</taxon>
        <taxon>Pseudomonadota</taxon>
        <taxon>Gammaproteobacteria</taxon>
        <taxon>Enterobacterales</taxon>
        <taxon>Morganellaceae</taxon>
        <taxon>Providencia</taxon>
    </lineage>
</organism>
<evidence type="ECO:0000313" key="2">
    <source>
        <dbReference type="EMBL" id="EDU61854.1"/>
    </source>
</evidence>
<reference evidence="1 3" key="3">
    <citation type="submission" date="2008-05" db="EMBL/GenBank/DDBJ databases">
        <authorList>
            <person name="Fulton L."/>
            <person name="Clifton S."/>
            <person name="Fulton B."/>
            <person name="Xu J."/>
            <person name="Minx P."/>
            <person name="Pepin K.H."/>
            <person name="Johnson M."/>
            <person name="Thiruvilangam P."/>
            <person name="Bhonagiri V."/>
            <person name="Nash W.E."/>
            <person name="Mardis E.R."/>
            <person name="Wilson R.K."/>
        </authorList>
    </citation>
    <scope>NUCLEOTIDE SEQUENCE [LARGE SCALE GENOMIC DNA]</scope>
    <source>
        <strain evidence="1 3">ATCC 25827</strain>
    </source>
</reference>
<comment type="caution">
    <text evidence="1">The sequence shown here is derived from an EMBL/GenBank/DDBJ whole genome shotgun (WGS) entry which is preliminary data.</text>
</comment>
<gene>
    <name evidence="2" type="ORF">PROSTU_00123</name>
    <name evidence="1" type="ORF">PROSTU_04488</name>
</gene>
<reference evidence="1" key="5">
    <citation type="submission" date="2016-11" db="EMBL/GenBank/DDBJ databases">
        <title>Draft genome sequence of Providencia stuartii(ATCC 25827).</title>
        <authorList>
            <person name="Sudarsanam P."/>
            <person name="Ley R."/>
            <person name="Guruge J."/>
            <person name="Turnbaugh P.J."/>
            <person name="Mahowald M."/>
            <person name="Liep D."/>
            <person name="Gordon J."/>
        </authorList>
    </citation>
    <scope>NUCLEOTIDE SEQUENCE</scope>
    <source>
        <strain evidence="1 3">ATCC 25827</strain>
    </source>
</reference>
<evidence type="ECO:0000313" key="1">
    <source>
        <dbReference type="EMBL" id="EDU57247.1"/>
    </source>
</evidence>
<accession>A0AA86YD57</accession>
<dbReference type="EMBL" id="ABJD02000118">
    <property type="protein sequence ID" value="EDU57247.1"/>
    <property type="molecule type" value="Genomic_DNA"/>
</dbReference>